<dbReference type="Proteomes" id="UP000789508">
    <property type="component" value="Unassembled WGS sequence"/>
</dbReference>
<accession>A0A9N8ZF61</accession>
<organism evidence="1 2">
    <name type="scientific">Ambispora leptoticha</name>
    <dbReference type="NCBI Taxonomy" id="144679"/>
    <lineage>
        <taxon>Eukaryota</taxon>
        <taxon>Fungi</taxon>
        <taxon>Fungi incertae sedis</taxon>
        <taxon>Mucoromycota</taxon>
        <taxon>Glomeromycotina</taxon>
        <taxon>Glomeromycetes</taxon>
        <taxon>Archaeosporales</taxon>
        <taxon>Ambisporaceae</taxon>
        <taxon>Ambispora</taxon>
    </lineage>
</organism>
<name>A0A9N8ZF61_9GLOM</name>
<gene>
    <name evidence="1" type="ORF">ALEPTO_LOCUS3207</name>
</gene>
<protein>
    <submittedName>
        <fullName evidence="1">4802_t:CDS:1</fullName>
    </submittedName>
</protein>
<keyword evidence="2" id="KW-1185">Reference proteome</keyword>
<dbReference type="OrthoDB" id="2430075at2759"/>
<dbReference type="GO" id="GO:0043565">
    <property type="term" value="F:sequence-specific DNA binding"/>
    <property type="evidence" value="ECO:0007669"/>
    <property type="project" value="InterPro"/>
</dbReference>
<dbReference type="EMBL" id="CAJVPS010000569">
    <property type="protein sequence ID" value="CAG8495491.1"/>
    <property type="molecule type" value="Genomic_DNA"/>
</dbReference>
<evidence type="ECO:0000313" key="1">
    <source>
        <dbReference type="EMBL" id="CAG8495491.1"/>
    </source>
</evidence>
<dbReference type="SUPFAM" id="SSF48295">
    <property type="entry name" value="TrpR-like"/>
    <property type="match status" value="1"/>
</dbReference>
<reference evidence="1" key="1">
    <citation type="submission" date="2021-06" db="EMBL/GenBank/DDBJ databases">
        <authorList>
            <person name="Kallberg Y."/>
            <person name="Tangrot J."/>
            <person name="Rosling A."/>
        </authorList>
    </citation>
    <scope>NUCLEOTIDE SEQUENCE</scope>
    <source>
        <strain evidence="1">FL130A</strain>
    </source>
</reference>
<comment type="caution">
    <text evidence="1">The sequence shown here is derived from an EMBL/GenBank/DDBJ whole genome shotgun (WGS) entry which is preliminary data.</text>
</comment>
<evidence type="ECO:0000313" key="2">
    <source>
        <dbReference type="Proteomes" id="UP000789508"/>
    </source>
</evidence>
<proteinExistence type="predicted"/>
<dbReference type="InterPro" id="IPR010921">
    <property type="entry name" value="Trp_repressor/repl_initiator"/>
</dbReference>
<sequence>MTRVKKGERQSYSVEEKAAVVRFALASNNTRAAAHFGIAKSMVSKWVKALKNQHDDLKNRKSRRVGAGRKEFFPEEEKQLFAWFLQMREAALAVTYYGLKIEMLKLVAETAAPQTTPQKKSSRTISKLPRNGSNVFYIIMSLLFAVKQRYHKN</sequence>
<dbReference type="Gene3D" id="1.10.10.60">
    <property type="entry name" value="Homeodomain-like"/>
    <property type="match status" value="1"/>
</dbReference>
<dbReference type="AlphaFoldDB" id="A0A9N8ZF61"/>